<feature type="binding site" evidence="11">
    <location>
        <position position="240"/>
    </location>
    <ligand>
        <name>pyridoxal 5'-phosphate</name>
        <dbReference type="ChEBI" id="CHEBI:597326"/>
    </ligand>
</feature>
<keyword evidence="11" id="KW-0963">Cytoplasm</keyword>
<dbReference type="PANTHER" id="PTHR42684:SF17">
    <property type="entry name" value="ADENOSYLMETHIONINE-8-AMINO-7-OXONONANOATE AMINOTRANSFERASE"/>
    <property type="match status" value="1"/>
</dbReference>
<dbReference type="PANTHER" id="PTHR42684">
    <property type="entry name" value="ADENOSYLMETHIONINE-8-AMINO-7-OXONONANOATE AMINOTRANSFERASE"/>
    <property type="match status" value="1"/>
</dbReference>
<keyword evidence="13" id="KW-1185">Reference proteome</keyword>
<proteinExistence type="inferred from homology"/>
<evidence type="ECO:0000313" key="12">
    <source>
        <dbReference type="EMBL" id="QKH37837.1"/>
    </source>
</evidence>
<comment type="catalytic activity">
    <reaction evidence="10">
        <text>L-2,4-diaminobutanoate + 2-oxoglutarate = L-aspartate 4-semialdehyde + L-glutamate</text>
        <dbReference type="Rhea" id="RHEA:11160"/>
        <dbReference type="ChEBI" id="CHEBI:16810"/>
        <dbReference type="ChEBI" id="CHEBI:29985"/>
        <dbReference type="ChEBI" id="CHEBI:58761"/>
        <dbReference type="ChEBI" id="CHEBI:537519"/>
        <dbReference type="EC" id="2.6.1.76"/>
    </reaction>
</comment>
<dbReference type="InterPro" id="IPR015422">
    <property type="entry name" value="PyrdxlP-dep_Trfase_small"/>
</dbReference>
<dbReference type="InterPro" id="IPR005815">
    <property type="entry name" value="BioA"/>
</dbReference>
<dbReference type="CDD" id="cd00610">
    <property type="entry name" value="OAT_like"/>
    <property type="match status" value="1"/>
</dbReference>
<comment type="similarity">
    <text evidence="11">Belongs to the class-III pyridoxal-phosphate-dependent aminotransferase family. BioA subfamily.</text>
</comment>
<evidence type="ECO:0000313" key="13">
    <source>
        <dbReference type="Proteomes" id="UP000500970"/>
    </source>
</evidence>
<accession>A0A7D4HT92</accession>
<comment type="cofactor">
    <cofactor evidence="1 11">
        <name>pyridoxal 5'-phosphate</name>
        <dbReference type="ChEBI" id="CHEBI:597326"/>
    </cofactor>
</comment>
<evidence type="ECO:0000256" key="11">
    <source>
        <dbReference type="HAMAP-Rule" id="MF_00834"/>
    </source>
</evidence>
<feature type="binding site" evidence="11">
    <location>
        <position position="53"/>
    </location>
    <ligand>
        <name>substrate</name>
    </ligand>
</feature>
<evidence type="ECO:0000256" key="2">
    <source>
        <dbReference type="ARBA" id="ARBA00004946"/>
    </source>
</evidence>
<dbReference type="Gene3D" id="3.90.1150.10">
    <property type="entry name" value="Aspartate Aminotransferase, domain 1"/>
    <property type="match status" value="1"/>
</dbReference>
<feature type="binding site" evidence="11">
    <location>
        <begin position="113"/>
        <end position="114"/>
    </location>
    <ligand>
        <name>pyridoxal 5'-phosphate</name>
        <dbReference type="ChEBI" id="CHEBI:597326"/>
    </ligand>
</feature>
<comment type="subunit">
    <text evidence="11">Homodimer.</text>
</comment>
<dbReference type="UniPathway" id="UPA00078">
    <property type="reaction ID" value="UER00160"/>
</dbReference>
<dbReference type="NCBIfam" id="TIGR00508">
    <property type="entry name" value="bioA"/>
    <property type="match status" value="1"/>
</dbReference>
<dbReference type="SUPFAM" id="SSF53383">
    <property type="entry name" value="PLP-dependent transferases"/>
    <property type="match status" value="1"/>
</dbReference>
<dbReference type="EC" id="2.6.1.62" evidence="11"/>
<organism evidence="12 13">
    <name type="scientific">Achromobacter pestifer</name>
    <dbReference type="NCBI Taxonomy" id="1353889"/>
    <lineage>
        <taxon>Bacteria</taxon>
        <taxon>Pseudomonadati</taxon>
        <taxon>Pseudomonadota</taxon>
        <taxon>Betaproteobacteria</taxon>
        <taxon>Burkholderiales</taxon>
        <taxon>Alcaligenaceae</taxon>
        <taxon>Achromobacter</taxon>
    </lineage>
</organism>
<dbReference type="Proteomes" id="UP000500970">
    <property type="component" value="Chromosome"/>
</dbReference>
<evidence type="ECO:0000256" key="7">
    <source>
        <dbReference type="ARBA" id="ARBA00022756"/>
    </source>
</evidence>
<dbReference type="NCBIfam" id="NF004624">
    <property type="entry name" value="PRK05964.1"/>
    <property type="match status" value="1"/>
</dbReference>
<evidence type="ECO:0000256" key="1">
    <source>
        <dbReference type="ARBA" id="ARBA00001933"/>
    </source>
</evidence>
<protein>
    <recommendedName>
        <fullName evidence="11">Adenosylmethionine-8-amino-7-oxononanoate aminotransferase</fullName>
        <ecNumber evidence="11">2.6.1.62</ecNumber>
    </recommendedName>
    <alternativeName>
        <fullName evidence="11">7,8-diamino-pelargonic acid aminotransferase</fullName>
        <shortName evidence="11">DAPA AT</shortName>
        <shortName evidence="11">DAPA aminotransferase</shortName>
    </alternativeName>
    <alternativeName>
        <fullName evidence="11">7,8-diaminononanoate synthase</fullName>
        <shortName evidence="11">DANS</shortName>
    </alternativeName>
    <alternativeName>
        <fullName evidence="11">Diaminopelargonic acid synthase</fullName>
    </alternativeName>
</protein>
<dbReference type="InterPro" id="IPR049704">
    <property type="entry name" value="Aminotrans_3_PPA_site"/>
</dbReference>
<evidence type="ECO:0000256" key="5">
    <source>
        <dbReference type="ARBA" id="ARBA00022679"/>
    </source>
</evidence>
<feature type="site" description="Participates in the substrate recognition with KAPA and in a stacking interaction with the adenine ring of SAM" evidence="11">
    <location>
        <position position="18"/>
    </location>
</feature>
<dbReference type="InterPro" id="IPR015424">
    <property type="entry name" value="PyrdxlP-dep_Trfase"/>
</dbReference>
<dbReference type="RefSeq" id="WP_173146665.1">
    <property type="nucleotide sequence ID" value="NZ_CP053985.1"/>
</dbReference>
<comment type="catalytic activity">
    <reaction evidence="9 11">
        <text>(8S)-8-amino-7-oxononanoate + S-adenosyl-L-methionine = S-adenosyl-4-methylsulfanyl-2-oxobutanoate + (7R,8S)-7,8-diammoniononanoate</text>
        <dbReference type="Rhea" id="RHEA:16861"/>
        <dbReference type="ChEBI" id="CHEBI:16490"/>
        <dbReference type="ChEBI" id="CHEBI:59789"/>
        <dbReference type="ChEBI" id="CHEBI:149468"/>
        <dbReference type="ChEBI" id="CHEBI:149469"/>
        <dbReference type="EC" id="2.6.1.62"/>
    </reaction>
</comment>
<dbReference type="InterPro" id="IPR015421">
    <property type="entry name" value="PyrdxlP-dep_Trfase_major"/>
</dbReference>
<feature type="modified residue" description="N6-(pyridoxal phosphate)lysine" evidence="11">
    <location>
        <position position="269"/>
    </location>
</feature>
<gene>
    <name evidence="11" type="primary">bioA</name>
    <name evidence="12" type="ORF">FOC84_24050</name>
</gene>
<evidence type="ECO:0000256" key="8">
    <source>
        <dbReference type="ARBA" id="ARBA00022898"/>
    </source>
</evidence>
<keyword evidence="7 11" id="KW-0093">Biotin biosynthesis</keyword>
<sequence>MHTPDWVAQGQPHIWLPYAQMKTATPPLPVVRSHGSRLELADGRSLIDGVASWWTACHGYNHPHIAQAVRAQLDAMPHVMFGGLTHEPALNLARRLAAMLGPGLDRVFYTDSGSVAVEVAMKMALQFWLNQGERGRSRFLAFRGGYHGDTFGTMAVCDPDEGMHSLYRGMLAEHDIVDLPRSEAELAALEAHLEAHGSRLAGILVEPLVQGAGGMLLHDPEVLRRLRRLADRHGLLLIFDEIFTGFGRTGTMFAFEQAGIRPDIVTLSKALTGGTLPLAATVASSKVFEAFWSDDPSHALMHGPTFMGNALACAAANASLDLFETEPRLAQAQAISAALAVGLEPCRELPWVRDVRVLGAIGVVELDGIADREGLKRRLVEAGVWVRPFGNVVYLTPALTIAEDELASLMRAVVDVLRRQRP</sequence>
<feature type="binding site" evidence="11">
    <location>
        <position position="146"/>
    </location>
    <ligand>
        <name>substrate</name>
    </ligand>
</feature>
<comment type="function">
    <text evidence="11">Catalyzes the transfer of the alpha-amino group from S-adenosyl-L-methionine (SAM) to 7-keto-8-aminopelargonic acid (KAPA) to form 7,8-diaminopelargonic acid (DAPA). It is the only aminotransferase known to utilize SAM as an amino donor.</text>
</comment>
<evidence type="ECO:0000256" key="9">
    <source>
        <dbReference type="ARBA" id="ARBA00048449"/>
    </source>
</evidence>
<dbReference type="GO" id="GO:0030170">
    <property type="term" value="F:pyridoxal phosphate binding"/>
    <property type="evidence" value="ECO:0007669"/>
    <property type="project" value="UniProtKB-UniRule"/>
</dbReference>
<dbReference type="GO" id="GO:0009102">
    <property type="term" value="P:biotin biosynthetic process"/>
    <property type="evidence" value="ECO:0007669"/>
    <property type="project" value="UniProtKB-UniRule"/>
</dbReference>
<dbReference type="AlphaFoldDB" id="A0A7D4HT92"/>
<evidence type="ECO:0000256" key="10">
    <source>
        <dbReference type="ARBA" id="ARBA00049111"/>
    </source>
</evidence>
<dbReference type="KEGG" id="apes:FOC84_24050"/>
<feature type="binding site" evidence="11">
    <location>
        <begin position="304"/>
        <end position="305"/>
    </location>
    <ligand>
        <name>pyridoxal 5'-phosphate</name>
        <dbReference type="ChEBI" id="CHEBI:597326"/>
    </ligand>
</feature>
<evidence type="ECO:0000256" key="4">
    <source>
        <dbReference type="ARBA" id="ARBA00022576"/>
    </source>
</evidence>
<dbReference type="FunFam" id="3.40.640.10:FF:000004">
    <property type="entry name" value="Acetylornithine aminotransferase"/>
    <property type="match status" value="1"/>
</dbReference>
<dbReference type="HAMAP" id="MF_00834">
    <property type="entry name" value="BioA"/>
    <property type="match status" value="1"/>
</dbReference>
<dbReference type="InterPro" id="IPR005814">
    <property type="entry name" value="Aminotrans_3"/>
</dbReference>
<feature type="binding site" evidence="11">
    <location>
        <position position="269"/>
    </location>
    <ligand>
        <name>substrate</name>
    </ligand>
</feature>
<keyword evidence="6 11" id="KW-0949">S-adenosyl-L-methionine</keyword>
<dbReference type="GO" id="GO:0004015">
    <property type="term" value="F:adenosylmethionine-8-amino-7-oxononanoate transaminase activity"/>
    <property type="evidence" value="ECO:0007669"/>
    <property type="project" value="UniProtKB-UniRule"/>
</dbReference>
<keyword evidence="8 11" id="KW-0663">Pyridoxal phosphate</keyword>
<feature type="binding site" evidence="11">
    <location>
        <position position="387"/>
    </location>
    <ligand>
        <name>substrate</name>
    </ligand>
</feature>
<dbReference type="Pfam" id="PF00202">
    <property type="entry name" value="Aminotran_3"/>
    <property type="match status" value="1"/>
</dbReference>
<evidence type="ECO:0000256" key="6">
    <source>
        <dbReference type="ARBA" id="ARBA00022691"/>
    </source>
</evidence>
<dbReference type="Gene3D" id="3.40.640.10">
    <property type="entry name" value="Type I PLP-dependent aspartate aminotransferase-like (Major domain)"/>
    <property type="match status" value="1"/>
</dbReference>
<comment type="subcellular location">
    <subcellularLocation>
        <location evidence="11">Cytoplasm</location>
    </subcellularLocation>
</comment>
<keyword evidence="4 11" id="KW-0032">Aminotransferase</keyword>
<dbReference type="GO" id="GO:0005737">
    <property type="term" value="C:cytoplasm"/>
    <property type="evidence" value="ECO:0007669"/>
    <property type="project" value="UniProtKB-SubCell"/>
</dbReference>
<keyword evidence="5 11" id="KW-0808">Transferase</keyword>
<comment type="pathway">
    <text evidence="3 11">Cofactor biosynthesis; biotin biosynthesis; 7,8-diaminononanoate from 8-amino-7-oxononanoate (SAM route): step 1/1.</text>
</comment>
<dbReference type="GO" id="GO:0045303">
    <property type="term" value="F:diaminobutyrate-2-oxoglutarate transaminase activity"/>
    <property type="evidence" value="ECO:0007669"/>
    <property type="project" value="UniProtKB-EC"/>
</dbReference>
<feature type="binding site" evidence="11">
    <location>
        <position position="303"/>
    </location>
    <ligand>
        <name>substrate</name>
    </ligand>
</feature>
<comment type="pathway">
    <text evidence="2">Amine and polyamine biosynthesis; ectoine biosynthesis; L-ectoine from L-aspartate 4-semialdehyde: step 1/3.</text>
</comment>
<name>A0A7D4HT92_9BURK</name>
<dbReference type="EMBL" id="CP053985">
    <property type="protein sequence ID" value="QKH37837.1"/>
    <property type="molecule type" value="Genomic_DNA"/>
</dbReference>
<dbReference type="PROSITE" id="PS00600">
    <property type="entry name" value="AA_TRANSFER_CLASS_3"/>
    <property type="match status" value="1"/>
</dbReference>
<evidence type="ECO:0000256" key="3">
    <source>
        <dbReference type="ARBA" id="ARBA00005063"/>
    </source>
</evidence>
<reference evidence="12 13" key="1">
    <citation type="submission" date="2020-05" db="EMBL/GenBank/DDBJ databases">
        <title>FDA dAtabase for Regulatory Grade micrObial Sequences (FDA-ARGOS): Supporting development and validation of Infectious Disease Dx tests.</title>
        <authorList>
            <person name="Sproer C."/>
            <person name="Gronow S."/>
            <person name="Severitt S."/>
            <person name="Schroder I."/>
            <person name="Tallon L."/>
            <person name="Sadzewicz L."/>
            <person name="Zhao X."/>
            <person name="Vavikolanu K."/>
            <person name="Mehta A."/>
            <person name="Aluvathingal J."/>
            <person name="Nadendla S."/>
            <person name="Myers T."/>
            <person name="Yan Y."/>
            <person name="Sichtig H."/>
        </authorList>
    </citation>
    <scope>NUCLEOTIDE SEQUENCE [LARGE SCALE GENOMIC DNA]</scope>
    <source>
        <strain evidence="12 13">FDAARGOS_790</strain>
    </source>
</reference>
<dbReference type="PIRSF" id="PIRSF000521">
    <property type="entry name" value="Transaminase_4ab_Lys_Orn"/>
    <property type="match status" value="1"/>
</dbReference>